<dbReference type="STRING" id="1548018.LS64_01395"/>
<comment type="similarity">
    <text evidence="2">Belongs to the TonB-dependent receptor family.</text>
</comment>
<evidence type="ECO:0000256" key="1">
    <source>
        <dbReference type="ARBA" id="ARBA00022729"/>
    </source>
</evidence>
<protein>
    <submittedName>
        <fullName evidence="5 6">Plug domain-containing protein</fullName>
    </submittedName>
</protein>
<keyword evidence="2" id="KW-0998">Cell outer membrane</keyword>
<evidence type="ECO:0000313" key="5">
    <source>
        <dbReference type="EMBL" id="MWV70281.1"/>
    </source>
</evidence>
<dbReference type="PANTHER" id="PTHR30069">
    <property type="entry name" value="TONB-DEPENDENT OUTER MEMBRANE RECEPTOR"/>
    <property type="match status" value="1"/>
</dbReference>
<dbReference type="GO" id="GO:0009279">
    <property type="term" value="C:cell outer membrane"/>
    <property type="evidence" value="ECO:0007669"/>
    <property type="project" value="UniProtKB-SubCell"/>
</dbReference>
<keyword evidence="1 3" id="KW-0732">Signal</keyword>
<keyword evidence="2" id="KW-0472">Membrane</keyword>
<evidence type="ECO:0000256" key="3">
    <source>
        <dbReference type="SAM" id="SignalP"/>
    </source>
</evidence>
<sequence>MLIRIKHILLLFCLIVSINAEDSNDNIESNTKESKNTDKNYKLESLITTGSALSSDVSQIPGNMSVVDSKSINSMPNNKISDVVKKLAGVRIENDGSYNPRPQIKIRGINFGTLVMLDGVILSDLEGEARLLNQISLFDVKRVEVARGAFSSLYGTGAIGGVINFITNMPDKLGRLKIAKHFAKI</sequence>
<dbReference type="InterPro" id="IPR039426">
    <property type="entry name" value="TonB-dep_rcpt-like"/>
</dbReference>
<name>A0A347VQ52_9HELI</name>
<comment type="subcellular location">
    <subcellularLocation>
        <location evidence="2">Cell outer membrane</location>
        <topology evidence="2">Multi-pass membrane protein</topology>
    </subcellularLocation>
</comment>
<dbReference type="SUPFAM" id="SSF56935">
    <property type="entry name" value="Porins"/>
    <property type="match status" value="1"/>
</dbReference>
<comment type="caution">
    <text evidence="6">The sequence shown here is derived from an EMBL/GenBank/DDBJ whole genome shotgun (WGS) entry which is preliminary data.</text>
</comment>
<reference evidence="6 7" key="2">
    <citation type="journal article" date="2016" name="Infect. Immun.">
        <title>Helicobacter saguini, a Novel Helicobacter Isolated from Cotton-Top Tamarins with Ulcerative Colitis, Has Proinflammatory Properties and Induces Typhlocolitis and Dysplasia in Gnotobiotic IL-10-/- Mice.</title>
        <authorList>
            <person name="Shen Z."/>
            <person name="Mannion A."/>
            <person name="Whary M.T."/>
            <person name="Muthupalani S."/>
            <person name="Sheh A."/>
            <person name="Feng Y."/>
            <person name="Gong G."/>
            <person name="Vandamme P."/>
            <person name="Holcombe H.R."/>
            <person name="Paster B.J."/>
            <person name="Fox J.G."/>
        </authorList>
    </citation>
    <scope>NUCLEOTIDE SEQUENCE [LARGE SCALE GENOMIC DNA]</scope>
    <source>
        <strain evidence="6 7">MIT 97-6194</strain>
    </source>
</reference>
<gene>
    <name evidence="5" type="ORF">DCO61_09775</name>
    <name evidence="6" type="ORF">LS64_002435</name>
</gene>
<dbReference type="Gene3D" id="2.170.130.10">
    <property type="entry name" value="TonB-dependent receptor, plug domain"/>
    <property type="match status" value="1"/>
</dbReference>
<dbReference type="Proteomes" id="UP000477070">
    <property type="component" value="Unassembled WGS sequence"/>
</dbReference>
<feature type="chain" id="PRO_5033345747" evidence="3">
    <location>
        <begin position="21"/>
        <end position="185"/>
    </location>
</feature>
<reference evidence="6" key="3">
    <citation type="submission" date="2018-04" db="EMBL/GenBank/DDBJ databases">
        <authorList>
            <person name="Sheh A."/>
            <person name="Shen Z."/>
            <person name="Mannion A.J."/>
            <person name="Fox J.G."/>
        </authorList>
    </citation>
    <scope>NUCLEOTIDE SEQUENCE</scope>
    <source>
        <strain evidence="6">MIT 97-6194</strain>
    </source>
</reference>
<dbReference type="Proteomes" id="UP000029714">
    <property type="component" value="Unassembled WGS sequence"/>
</dbReference>
<feature type="signal peptide" evidence="3">
    <location>
        <begin position="1"/>
        <end position="20"/>
    </location>
</feature>
<dbReference type="InterPro" id="IPR037066">
    <property type="entry name" value="Plug_dom_sf"/>
</dbReference>
<keyword evidence="5" id="KW-0675">Receptor</keyword>
<feature type="domain" description="TonB-dependent receptor plug" evidence="4">
    <location>
        <begin position="57"/>
        <end position="162"/>
    </location>
</feature>
<dbReference type="RefSeq" id="WP_034569643.1">
    <property type="nucleotide sequence ID" value="NZ_JRMP02000003.1"/>
</dbReference>
<dbReference type="EMBL" id="JRMP02000003">
    <property type="protein sequence ID" value="TLD95239.1"/>
    <property type="molecule type" value="Genomic_DNA"/>
</dbReference>
<evidence type="ECO:0000313" key="6">
    <source>
        <dbReference type="EMBL" id="TLD95239.1"/>
    </source>
</evidence>
<evidence type="ECO:0000313" key="7">
    <source>
        <dbReference type="Proteomes" id="UP000029714"/>
    </source>
</evidence>
<keyword evidence="2" id="KW-1134">Transmembrane beta strand</keyword>
<dbReference type="GO" id="GO:0044718">
    <property type="term" value="P:siderophore transmembrane transport"/>
    <property type="evidence" value="ECO:0007669"/>
    <property type="project" value="TreeGrafter"/>
</dbReference>
<dbReference type="EMBL" id="QBIU01000002">
    <property type="protein sequence ID" value="MWV70281.1"/>
    <property type="molecule type" value="Genomic_DNA"/>
</dbReference>
<dbReference type="OrthoDB" id="5389752at2"/>
<evidence type="ECO:0000256" key="2">
    <source>
        <dbReference type="PROSITE-ProRule" id="PRU01360"/>
    </source>
</evidence>
<accession>A0A347VQ52</accession>
<evidence type="ECO:0000259" key="4">
    <source>
        <dbReference type="Pfam" id="PF07715"/>
    </source>
</evidence>
<dbReference type="PROSITE" id="PS52016">
    <property type="entry name" value="TONB_DEPENDENT_REC_3"/>
    <property type="match status" value="1"/>
</dbReference>
<keyword evidence="2" id="KW-0813">Transport</keyword>
<reference evidence="6 7" key="1">
    <citation type="journal article" date="2014" name="Genome Announc.">
        <title>Draft genome sequences of eight enterohepatic helicobacter species isolated from both laboratory and wild rodents.</title>
        <authorList>
            <person name="Sheh A."/>
            <person name="Shen Z."/>
            <person name="Fox J.G."/>
        </authorList>
    </citation>
    <scope>NUCLEOTIDE SEQUENCE [LARGE SCALE GENOMIC DNA]</scope>
    <source>
        <strain evidence="6 7">MIT 97-6194</strain>
    </source>
</reference>
<dbReference type="Pfam" id="PF07715">
    <property type="entry name" value="Plug"/>
    <property type="match status" value="1"/>
</dbReference>
<proteinExistence type="inferred from homology"/>
<dbReference type="PANTHER" id="PTHR30069:SF29">
    <property type="entry name" value="HEMOGLOBIN AND HEMOGLOBIN-HAPTOGLOBIN-BINDING PROTEIN 1-RELATED"/>
    <property type="match status" value="1"/>
</dbReference>
<evidence type="ECO:0000313" key="8">
    <source>
        <dbReference type="Proteomes" id="UP000477070"/>
    </source>
</evidence>
<dbReference type="AlphaFoldDB" id="A0A347VQ52"/>
<keyword evidence="7" id="KW-1185">Reference proteome</keyword>
<organism evidence="6 7">
    <name type="scientific">Helicobacter saguini</name>
    <dbReference type="NCBI Taxonomy" id="1548018"/>
    <lineage>
        <taxon>Bacteria</taxon>
        <taxon>Pseudomonadati</taxon>
        <taxon>Campylobacterota</taxon>
        <taxon>Epsilonproteobacteria</taxon>
        <taxon>Campylobacterales</taxon>
        <taxon>Helicobacteraceae</taxon>
        <taxon>Helicobacter</taxon>
    </lineage>
</organism>
<dbReference type="InterPro" id="IPR012910">
    <property type="entry name" value="Plug_dom"/>
</dbReference>
<reference evidence="5 8" key="4">
    <citation type="submission" date="2019-12" db="EMBL/GenBank/DDBJ databases">
        <title>Multi-Generational Helicobacter saguini Isolates.</title>
        <authorList>
            <person name="Mannion A."/>
            <person name="Shen Z."/>
            <person name="Fox J.G."/>
        </authorList>
    </citation>
    <scope>NUCLEOTIDE SEQUENCE [LARGE SCALE GENOMIC DNA]</scope>
    <source>
        <strain evidence="5">16-048</strain>
        <strain evidence="8">16-048 (F4)</strain>
    </source>
</reference>
<dbReference type="GO" id="GO:0015344">
    <property type="term" value="F:siderophore uptake transmembrane transporter activity"/>
    <property type="evidence" value="ECO:0007669"/>
    <property type="project" value="TreeGrafter"/>
</dbReference>
<keyword evidence="2" id="KW-0812">Transmembrane</keyword>